<feature type="transmembrane region" description="Helical" evidence="1">
    <location>
        <begin position="35"/>
        <end position="53"/>
    </location>
</feature>
<dbReference type="AlphaFoldDB" id="A0A6N2N1J8"/>
<keyword evidence="1" id="KW-1133">Transmembrane helix</keyword>
<dbReference type="EMBL" id="CAADRP010002040">
    <property type="protein sequence ID" value="VFU59583.1"/>
    <property type="molecule type" value="Genomic_DNA"/>
</dbReference>
<protein>
    <submittedName>
        <fullName evidence="2">Uncharacterized protein</fullName>
    </submittedName>
</protein>
<name>A0A6N2N1J8_SALVM</name>
<evidence type="ECO:0000256" key="1">
    <source>
        <dbReference type="SAM" id="Phobius"/>
    </source>
</evidence>
<proteinExistence type="predicted"/>
<accession>A0A6N2N1J8</accession>
<gene>
    <name evidence="2" type="ORF">SVIM_LOCUS439072</name>
</gene>
<keyword evidence="1" id="KW-0472">Membrane</keyword>
<evidence type="ECO:0000313" key="2">
    <source>
        <dbReference type="EMBL" id="VFU59583.1"/>
    </source>
</evidence>
<organism evidence="2">
    <name type="scientific">Salix viminalis</name>
    <name type="common">Common osier</name>
    <name type="synonym">Basket willow</name>
    <dbReference type="NCBI Taxonomy" id="40686"/>
    <lineage>
        <taxon>Eukaryota</taxon>
        <taxon>Viridiplantae</taxon>
        <taxon>Streptophyta</taxon>
        <taxon>Embryophyta</taxon>
        <taxon>Tracheophyta</taxon>
        <taxon>Spermatophyta</taxon>
        <taxon>Magnoliopsida</taxon>
        <taxon>eudicotyledons</taxon>
        <taxon>Gunneridae</taxon>
        <taxon>Pentapetalae</taxon>
        <taxon>rosids</taxon>
        <taxon>fabids</taxon>
        <taxon>Malpighiales</taxon>
        <taxon>Salicaceae</taxon>
        <taxon>Saliceae</taxon>
        <taxon>Salix</taxon>
    </lineage>
</organism>
<keyword evidence="1" id="KW-0812">Transmembrane</keyword>
<feature type="transmembrane region" description="Helical" evidence="1">
    <location>
        <begin position="7"/>
        <end position="29"/>
    </location>
</feature>
<sequence length="90" mass="10961">MRFTIWVFLESVGYIIFFCFYFFWIRIFLNFGPLLNSRVFLGSSVFCFFFWFLNKTKTQEFCCVLSLNCLNKVYNTFTELKRAFDCAKRD</sequence>
<reference evidence="2" key="1">
    <citation type="submission" date="2019-03" db="EMBL/GenBank/DDBJ databases">
        <authorList>
            <person name="Mank J."/>
            <person name="Almeida P."/>
        </authorList>
    </citation>
    <scope>NUCLEOTIDE SEQUENCE</scope>
    <source>
        <strain evidence="2">78183</strain>
    </source>
</reference>